<accession>A0A3N4LHJ2</accession>
<evidence type="ECO:0000313" key="4">
    <source>
        <dbReference type="Proteomes" id="UP000267821"/>
    </source>
</evidence>
<feature type="compositionally biased region" description="Acidic residues" evidence="1">
    <location>
        <begin position="372"/>
        <end position="429"/>
    </location>
</feature>
<dbReference type="Pfam" id="PF20149">
    <property type="entry name" value="DUF6532"/>
    <property type="match status" value="1"/>
</dbReference>
<dbReference type="AlphaFoldDB" id="A0A3N4LHJ2"/>
<protein>
    <recommendedName>
        <fullName evidence="2">DUF6532 domain-containing protein</fullName>
    </recommendedName>
</protein>
<dbReference type="InParanoid" id="A0A3N4LHJ2"/>
<gene>
    <name evidence="3" type="ORF">L211DRAFT_850751</name>
</gene>
<feature type="domain" description="DUF6532" evidence="2">
    <location>
        <begin position="89"/>
        <end position="275"/>
    </location>
</feature>
<feature type="region of interest" description="Disordered" evidence="1">
    <location>
        <begin position="339"/>
        <end position="429"/>
    </location>
</feature>
<keyword evidence="4" id="KW-1185">Reference proteome</keyword>
<feature type="compositionally biased region" description="Polar residues" evidence="1">
    <location>
        <begin position="7"/>
        <end position="32"/>
    </location>
</feature>
<dbReference type="Proteomes" id="UP000267821">
    <property type="component" value="Unassembled WGS sequence"/>
</dbReference>
<evidence type="ECO:0000259" key="2">
    <source>
        <dbReference type="Pfam" id="PF20149"/>
    </source>
</evidence>
<evidence type="ECO:0000256" key="1">
    <source>
        <dbReference type="SAM" id="MobiDB-lite"/>
    </source>
</evidence>
<dbReference type="EMBL" id="ML121553">
    <property type="protein sequence ID" value="RPB22196.1"/>
    <property type="molecule type" value="Genomic_DNA"/>
</dbReference>
<reference evidence="3 4" key="1">
    <citation type="journal article" date="2018" name="Nat. Ecol. Evol.">
        <title>Pezizomycetes genomes reveal the molecular basis of ectomycorrhizal truffle lifestyle.</title>
        <authorList>
            <person name="Murat C."/>
            <person name="Payen T."/>
            <person name="Noel B."/>
            <person name="Kuo A."/>
            <person name="Morin E."/>
            <person name="Chen J."/>
            <person name="Kohler A."/>
            <person name="Krizsan K."/>
            <person name="Balestrini R."/>
            <person name="Da Silva C."/>
            <person name="Montanini B."/>
            <person name="Hainaut M."/>
            <person name="Levati E."/>
            <person name="Barry K.W."/>
            <person name="Belfiori B."/>
            <person name="Cichocki N."/>
            <person name="Clum A."/>
            <person name="Dockter R.B."/>
            <person name="Fauchery L."/>
            <person name="Guy J."/>
            <person name="Iotti M."/>
            <person name="Le Tacon F."/>
            <person name="Lindquist E.A."/>
            <person name="Lipzen A."/>
            <person name="Malagnac F."/>
            <person name="Mello A."/>
            <person name="Molinier V."/>
            <person name="Miyauchi S."/>
            <person name="Poulain J."/>
            <person name="Riccioni C."/>
            <person name="Rubini A."/>
            <person name="Sitrit Y."/>
            <person name="Splivallo R."/>
            <person name="Traeger S."/>
            <person name="Wang M."/>
            <person name="Zifcakova L."/>
            <person name="Wipf D."/>
            <person name="Zambonelli A."/>
            <person name="Paolocci F."/>
            <person name="Nowrousian M."/>
            <person name="Ottonello S."/>
            <person name="Baldrian P."/>
            <person name="Spatafora J.W."/>
            <person name="Henrissat B."/>
            <person name="Nagy L.G."/>
            <person name="Aury J.M."/>
            <person name="Wincker P."/>
            <person name="Grigoriev I.V."/>
            <person name="Bonfante P."/>
            <person name="Martin F.M."/>
        </authorList>
    </citation>
    <scope>NUCLEOTIDE SEQUENCE [LARGE SCALE GENOMIC DNA]</scope>
    <source>
        <strain evidence="3 4">ATCC MYA-4762</strain>
    </source>
</reference>
<feature type="compositionally biased region" description="Basic residues" evidence="1">
    <location>
        <begin position="60"/>
        <end position="69"/>
    </location>
</feature>
<dbReference type="InterPro" id="IPR045341">
    <property type="entry name" value="DUF6532"/>
</dbReference>
<sequence length="429" mass="48674">MGRAPPNESQVSSPPTTAWSQSSGGRINSPSDTIDEPLSPRVDSTRVFAENHEGIQSPKPRMKGARQRAPRNCSFTQFDGITKAVVMIAAKRIERVTFFENPLLDAEGTESMLAAAWKAAEMECAVDKERTSKIDSYLRSIQSRTRSHLVYEAKRHIARLYGFDQNCSPEYIRKHVSWLLDKDRFTCQREKRVGWGQWFRASEAVDFIHMNYFDGPKKLGNRDLEFMSRISGPFMCLIFATLQHALQTYETGMFKDGEFFNYEKAGVDFNRMLDQWNLLTTTMEQTLLKIIRLEIAKLCELHSKVVRWQRAEAYGVGPRELAQYAEELAADLKEAEKGTLIPPGYFNEGSPTELDESAIPDNISTGLPTMLDDGDDEDDEPEGELGDNDEDNYEVPTENDDREQSGDSDSDEVQEELVSDDGEDEEDEL</sequence>
<evidence type="ECO:0000313" key="3">
    <source>
        <dbReference type="EMBL" id="RPB22196.1"/>
    </source>
</evidence>
<name>A0A3N4LHJ2_9PEZI</name>
<proteinExistence type="predicted"/>
<feature type="region of interest" description="Disordered" evidence="1">
    <location>
        <begin position="1"/>
        <end position="70"/>
    </location>
</feature>
<organism evidence="3 4">
    <name type="scientific">Terfezia boudieri ATCC MYA-4762</name>
    <dbReference type="NCBI Taxonomy" id="1051890"/>
    <lineage>
        <taxon>Eukaryota</taxon>
        <taxon>Fungi</taxon>
        <taxon>Dikarya</taxon>
        <taxon>Ascomycota</taxon>
        <taxon>Pezizomycotina</taxon>
        <taxon>Pezizomycetes</taxon>
        <taxon>Pezizales</taxon>
        <taxon>Pezizaceae</taxon>
        <taxon>Terfezia</taxon>
    </lineage>
</organism>